<sequence length="177" mass="20368">MSDKLYETRHIYLAIGICIAIFSPILLIFVPQTVAQILYYSDDTWYVFTSGENFSVFGAGFFFLFFWDIRKKSIVLSVVCLLLGLFCFVVASLSYKSLSDDSISYRSLLTLEVSTYSWEELDSIIYEENGDDGNATYQLLFTDGNSMSLKNDGHFKAIRYKFYNKLDEINKILETVD</sequence>
<dbReference type="OrthoDB" id="2890462at2"/>
<evidence type="ECO:0000313" key="2">
    <source>
        <dbReference type="EMBL" id="SES67353.1"/>
    </source>
</evidence>
<keyword evidence="3" id="KW-1185">Reference proteome</keyword>
<feature type="transmembrane region" description="Helical" evidence="1">
    <location>
        <begin position="12"/>
        <end position="39"/>
    </location>
</feature>
<organism evidence="2 3">
    <name type="scientific">Oceanobacillus limi</name>
    <dbReference type="NCBI Taxonomy" id="930131"/>
    <lineage>
        <taxon>Bacteria</taxon>
        <taxon>Bacillati</taxon>
        <taxon>Bacillota</taxon>
        <taxon>Bacilli</taxon>
        <taxon>Bacillales</taxon>
        <taxon>Bacillaceae</taxon>
        <taxon>Oceanobacillus</taxon>
    </lineage>
</organism>
<proteinExistence type="predicted"/>
<dbReference type="Proteomes" id="UP000198618">
    <property type="component" value="Unassembled WGS sequence"/>
</dbReference>
<gene>
    <name evidence="2" type="ORF">SAMN05216389_101353</name>
</gene>
<keyword evidence="1" id="KW-0472">Membrane</keyword>
<keyword evidence="1" id="KW-0812">Transmembrane</keyword>
<keyword evidence="1" id="KW-1133">Transmembrane helix</keyword>
<feature type="transmembrane region" description="Helical" evidence="1">
    <location>
        <begin position="45"/>
        <end position="67"/>
    </location>
</feature>
<name>A0A1H9YEN1_9BACI</name>
<protein>
    <submittedName>
        <fullName evidence="2">Uncharacterized protein</fullName>
    </submittedName>
</protein>
<evidence type="ECO:0000313" key="3">
    <source>
        <dbReference type="Proteomes" id="UP000198618"/>
    </source>
</evidence>
<accession>A0A1H9YEN1</accession>
<dbReference type="STRING" id="930131.SAMN05216389_101353"/>
<dbReference type="AlphaFoldDB" id="A0A1H9YEN1"/>
<dbReference type="RefSeq" id="WP_090866189.1">
    <property type="nucleotide sequence ID" value="NZ_FOHE01000001.1"/>
</dbReference>
<evidence type="ECO:0000256" key="1">
    <source>
        <dbReference type="SAM" id="Phobius"/>
    </source>
</evidence>
<reference evidence="2 3" key="1">
    <citation type="submission" date="2016-10" db="EMBL/GenBank/DDBJ databases">
        <authorList>
            <person name="de Groot N.N."/>
        </authorList>
    </citation>
    <scope>NUCLEOTIDE SEQUENCE [LARGE SCALE GENOMIC DNA]</scope>
    <source>
        <strain evidence="2 3">IBRC-M 10780</strain>
    </source>
</reference>
<feature type="transmembrane region" description="Helical" evidence="1">
    <location>
        <begin position="74"/>
        <end position="95"/>
    </location>
</feature>
<dbReference type="EMBL" id="FOHE01000001">
    <property type="protein sequence ID" value="SES67353.1"/>
    <property type="molecule type" value="Genomic_DNA"/>
</dbReference>